<dbReference type="Proteomes" id="UP000217545">
    <property type="component" value="Plasmid pP63_f"/>
</dbReference>
<evidence type="ECO:0000313" key="1">
    <source>
        <dbReference type="EMBL" id="ATF08338.1"/>
    </source>
</evidence>
<dbReference type="RefSeq" id="WP_145958743.1">
    <property type="nucleotide sequence ID" value="NZ_CP010679.1"/>
</dbReference>
<reference evidence="1 2" key="1">
    <citation type="journal article" date="2017" name="Front. Microbiol.">
        <title>Phaeobacter piscinae sp. nov., a species of the Roseobacter group and potential aquaculture probiont.</title>
        <authorList>
            <person name="Sonnenschein E.C."/>
            <person name="Phippen C.B.W."/>
            <person name="Nielsen K.F."/>
            <person name="Mateiu R.V."/>
            <person name="Melchiorsen J."/>
            <person name="Gram L."/>
            <person name="Overmann J."/>
            <person name="Freese H.M."/>
        </authorList>
    </citation>
    <scope>NUCLEOTIDE SEQUENCE [LARGE SCALE GENOMIC DNA]</scope>
    <source>
        <strain evidence="1 2">P63</strain>
    </source>
</reference>
<protein>
    <submittedName>
        <fullName evidence="1">Uncharacterized protein</fullName>
    </submittedName>
</protein>
<keyword evidence="1" id="KW-0614">Plasmid</keyword>
<evidence type="ECO:0000313" key="2">
    <source>
        <dbReference type="Proteomes" id="UP000217545"/>
    </source>
</evidence>
<dbReference type="EMBL" id="CP010790">
    <property type="protein sequence ID" value="ATF08338.1"/>
    <property type="molecule type" value="Genomic_DNA"/>
</dbReference>
<accession>A0AAC9ZE58</accession>
<proteinExistence type="predicted"/>
<geneLocation type="plasmid" evidence="2">
    <name>pp63_f</name>
</geneLocation>
<organism evidence="1 2">
    <name type="scientific">Phaeobacter gallaeciensis</name>
    <dbReference type="NCBI Taxonomy" id="60890"/>
    <lineage>
        <taxon>Bacteria</taxon>
        <taxon>Pseudomonadati</taxon>
        <taxon>Pseudomonadota</taxon>
        <taxon>Alphaproteobacteria</taxon>
        <taxon>Rhodobacterales</taxon>
        <taxon>Roseobacteraceae</taxon>
        <taxon>Phaeobacter</taxon>
    </lineage>
</organism>
<dbReference type="AlphaFoldDB" id="A0AAC9ZE58"/>
<name>A0AAC9ZE58_9RHOB</name>
<gene>
    <name evidence="1" type="ORF">PhaeoP63_04308</name>
</gene>
<sequence length="73" mass="7981">MKFLLMIILTSGGPAVEADPESWVQPPLPTHSFSPIVYDDNETCHAAGREAVRYLNEHSVGGEPLFRCIPQGS</sequence>